<feature type="domain" description="GGDEF" evidence="2">
    <location>
        <begin position="287"/>
        <end position="415"/>
    </location>
</feature>
<dbReference type="PANTHER" id="PTHR45138">
    <property type="entry name" value="REGULATORY COMPONENTS OF SENSORY TRANSDUCTION SYSTEM"/>
    <property type="match status" value="1"/>
</dbReference>
<gene>
    <name evidence="3" type="ORF">FL857_06970</name>
</gene>
<dbReference type="PROSITE" id="PS50113">
    <property type="entry name" value="PAC"/>
    <property type="match status" value="1"/>
</dbReference>
<dbReference type="Gene3D" id="3.30.450.20">
    <property type="entry name" value="PAS domain"/>
    <property type="match status" value="1"/>
</dbReference>
<dbReference type="CDD" id="cd01949">
    <property type="entry name" value="GGDEF"/>
    <property type="match status" value="1"/>
</dbReference>
<comment type="caution">
    <text evidence="3">The sequence shown here is derived from an EMBL/GenBank/DDBJ whole genome shotgun (WGS) entry which is preliminary data.</text>
</comment>
<dbReference type="NCBIfam" id="TIGR00254">
    <property type="entry name" value="GGDEF"/>
    <property type="match status" value="1"/>
</dbReference>
<evidence type="ECO:0000313" key="3">
    <source>
        <dbReference type="EMBL" id="TRW25541.1"/>
    </source>
</evidence>
<dbReference type="GO" id="GO:0005886">
    <property type="term" value="C:plasma membrane"/>
    <property type="evidence" value="ECO:0007669"/>
    <property type="project" value="TreeGrafter"/>
</dbReference>
<name>A0A552V525_9FIRM</name>
<dbReference type="InterPro" id="IPR043128">
    <property type="entry name" value="Rev_trsase/Diguanyl_cyclase"/>
</dbReference>
<dbReference type="GO" id="GO:0043709">
    <property type="term" value="P:cell adhesion involved in single-species biofilm formation"/>
    <property type="evidence" value="ECO:0007669"/>
    <property type="project" value="TreeGrafter"/>
</dbReference>
<protein>
    <submittedName>
        <fullName evidence="3">Diguanylate cyclase</fullName>
    </submittedName>
</protein>
<dbReference type="InterPro" id="IPR000700">
    <property type="entry name" value="PAS-assoc_C"/>
</dbReference>
<dbReference type="GO" id="GO:1902201">
    <property type="term" value="P:negative regulation of bacterial-type flagellum-dependent cell motility"/>
    <property type="evidence" value="ECO:0007669"/>
    <property type="project" value="TreeGrafter"/>
</dbReference>
<dbReference type="Pfam" id="PF00990">
    <property type="entry name" value="GGDEF"/>
    <property type="match status" value="1"/>
</dbReference>
<dbReference type="Gene3D" id="3.30.70.270">
    <property type="match status" value="1"/>
</dbReference>
<dbReference type="InterPro" id="IPR035965">
    <property type="entry name" value="PAS-like_dom_sf"/>
</dbReference>
<evidence type="ECO:0000259" key="2">
    <source>
        <dbReference type="PROSITE" id="PS50887"/>
    </source>
</evidence>
<feature type="domain" description="PAC" evidence="1">
    <location>
        <begin position="209"/>
        <end position="261"/>
    </location>
</feature>
<accession>A0A552V525</accession>
<dbReference type="InterPro" id="IPR000160">
    <property type="entry name" value="GGDEF_dom"/>
</dbReference>
<dbReference type="AlphaFoldDB" id="A0A552V525"/>
<dbReference type="InterPro" id="IPR050469">
    <property type="entry name" value="Diguanylate_Cyclase"/>
</dbReference>
<dbReference type="PROSITE" id="PS50887">
    <property type="entry name" value="GGDEF"/>
    <property type="match status" value="1"/>
</dbReference>
<dbReference type="Proteomes" id="UP000319424">
    <property type="component" value="Unassembled WGS sequence"/>
</dbReference>
<organism evidence="3 4">
    <name type="scientific">Criibacterium bergeronii</name>
    <dbReference type="NCBI Taxonomy" id="1871336"/>
    <lineage>
        <taxon>Bacteria</taxon>
        <taxon>Bacillati</taxon>
        <taxon>Bacillota</taxon>
        <taxon>Clostridia</taxon>
        <taxon>Peptostreptococcales</taxon>
        <taxon>Filifactoraceae</taxon>
        <taxon>Criibacterium</taxon>
    </lineage>
</organism>
<dbReference type="OrthoDB" id="1653054at2"/>
<dbReference type="SUPFAM" id="SSF55785">
    <property type="entry name" value="PYP-like sensor domain (PAS domain)"/>
    <property type="match status" value="1"/>
</dbReference>
<dbReference type="SMART" id="SM00267">
    <property type="entry name" value="GGDEF"/>
    <property type="match status" value="1"/>
</dbReference>
<dbReference type="SUPFAM" id="SSF55073">
    <property type="entry name" value="Nucleotide cyclase"/>
    <property type="match status" value="1"/>
</dbReference>
<sequence length="415" mass="47981">MFEFNCSIAVYGVNNHHYNIMNKFSPDNITLTKVDKIDDTVIKQYDYIIVKTSPEKLMNITKNIKLIKGSLENLIVVLSEQTFDNTDIAFDTVWQENMSDKRLKYSFEKLVKDIEKDKNYDDIQEVLGKMMNTTKDLIWVKDCKGAHKIFNEPFLEALPRAGDGHKKTREECTDRGHLFLWELSKEDYSEGEYICMESEVDVINANKTLTFDETLLVGEGDLRNLFTMKSPLHDKKGNIIGTVGVAKDVTQELRYKDLLERQANVDHLTELYNRRYMYQYIETLKDNPFVVIYMDIDNFKYVNDEYGHGKGDAVLILTADTIKASFSDCVVCRIGGDEFIAIASNMNDELRKSIDGFPRKMKKIYNKDPYLQQLGISLGYAINNPNITDIENLFAEADKMMYLEKRLHKALGEKI</sequence>
<dbReference type="RefSeq" id="WP_144398276.1">
    <property type="nucleotide sequence ID" value="NZ_VJXW01000009.1"/>
</dbReference>
<dbReference type="GO" id="GO:0052621">
    <property type="term" value="F:diguanylate cyclase activity"/>
    <property type="evidence" value="ECO:0007669"/>
    <property type="project" value="TreeGrafter"/>
</dbReference>
<dbReference type="EMBL" id="VJXW01000009">
    <property type="protein sequence ID" value="TRW25541.1"/>
    <property type="molecule type" value="Genomic_DNA"/>
</dbReference>
<evidence type="ECO:0000313" key="4">
    <source>
        <dbReference type="Proteomes" id="UP000319424"/>
    </source>
</evidence>
<dbReference type="InterPro" id="IPR029787">
    <property type="entry name" value="Nucleotide_cyclase"/>
</dbReference>
<proteinExistence type="predicted"/>
<dbReference type="PANTHER" id="PTHR45138:SF9">
    <property type="entry name" value="DIGUANYLATE CYCLASE DGCM-RELATED"/>
    <property type="match status" value="1"/>
</dbReference>
<evidence type="ECO:0000259" key="1">
    <source>
        <dbReference type="PROSITE" id="PS50113"/>
    </source>
</evidence>
<reference evidence="3 4" key="1">
    <citation type="submission" date="2019-07" db="EMBL/GenBank/DDBJ databases">
        <title>Criibacterium bergeronii gen. nov., sp. nov. isolated from human clinical samples.</title>
        <authorList>
            <person name="Maheux A.F."/>
            <person name="Boudreau D.K."/>
            <person name="Berube E."/>
            <person name="Brodeur S."/>
            <person name="Bernard K.A."/>
            <person name="Abed J.Y."/>
            <person name="Ducrey E."/>
            <person name="Guay E.F."/>
            <person name="Raymond F."/>
            <person name="Corbeil J."/>
            <person name="Domingo M.-C."/>
            <person name="Roy P.H."/>
            <person name="Boissinot M."/>
            <person name="Tocheva E.I."/>
            <person name="Omar R.F."/>
        </authorList>
    </citation>
    <scope>NUCLEOTIDE SEQUENCE [LARGE SCALE GENOMIC DNA]</scope>
    <source>
        <strain evidence="3 4">CCRI-24246</strain>
    </source>
</reference>